<dbReference type="Proteomes" id="UP000887565">
    <property type="component" value="Unplaced"/>
</dbReference>
<evidence type="ECO:0000313" key="2">
    <source>
        <dbReference type="WBParaSite" id="nRc.2.0.1.t05047-RA"/>
    </source>
</evidence>
<dbReference type="WBParaSite" id="nRc.2.0.1.t05047-RA">
    <property type="protein sequence ID" value="nRc.2.0.1.t05047-RA"/>
    <property type="gene ID" value="nRc.2.0.1.g05047"/>
</dbReference>
<protein>
    <submittedName>
        <fullName evidence="2">Uncharacterized protein</fullName>
    </submittedName>
</protein>
<name>A0A915HUG2_ROMCU</name>
<evidence type="ECO:0000313" key="1">
    <source>
        <dbReference type="Proteomes" id="UP000887565"/>
    </source>
</evidence>
<reference evidence="2" key="1">
    <citation type="submission" date="2022-11" db="UniProtKB">
        <authorList>
            <consortium name="WormBaseParasite"/>
        </authorList>
    </citation>
    <scope>IDENTIFICATION</scope>
</reference>
<keyword evidence="1" id="KW-1185">Reference proteome</keyword>
<dbReference type="AlphaFoldDB" id="A0A915HUG2"/>
<organism evidence="1 2">
    <name type="scientific">Romanomermis culicivorax</name>
    <name type="common">Nematode worm</name>
    <dbReference type="NCBI Taxonomy" id="13658"/>
    <lineage>
        <taxon>Eukaryota</taxon>
        <taxon>Metazoa</taxon>
        <taxon>Ecdysozoa</taxon>
        <taxon>Nematoda</taxon>
        <taxon>Enoplea</taxon>
        <taxon>Dorylaimia</taxon>
        <taxon>Mermithida</taxon>
        <taxon>Mermithoidea</taxon>
        <taxon>Mermithidae</taxon>
        <taxon>Romanomermis</taxon>
    </lineage>
</organism>
<accession>A0A915HUG2</accession>
<sequence length="100" mass="11345">MDKKAEIKEIKCSITPTKTAVPPKYQMKPARIIAATRMRQSPVAGIRTFVITREWRFLLILFRKAVPDLVSLPGLNKVQKLVSTCNDESDNNMDDSDIIK</sequence>
<proteinExistence type="predicted"/>